<comment type="caution">
    <text evidence="1">The sequence shown here is derived from an EMBL/GenBank/DDBJ whole genome shotgun (WGS) entry which is preliminary data.</text>
</comment>
<dbReference type="RefSeq" id="WP_118257153.1">
    <property type="nucleotide sequence ID" value="NZ_QRKN01000001.1"/>
</dbReference>
<reference evidence="1 2" key="1">
    <citation type="submission" date="2018-08" db="EMBL/GenBank/DDBJ databases">
        <title>A genome reference for cultivated species of the human gut microbiota.</title>
        <authorList>
            <person name="Zou Y."/>
            <person name="Xue W."/>
            <person name="Luo G."/>
        </authorList>
    </citation>
    <scope>NUCLEOTIDE SEQUENCE [LARGE SCALE GENOMIC DNA]</scope>
    <source>
        <strain evidence="1 2">AM16-11</strain>
    </source>
</reference>
<dbReference type="Proteomes" id="UP000285865">
    <property type="component" value="Unassembled WGS sequence"/>
</dbReference>
<name>A0A414ZR20_9FIRM</name>
<protein>
    <submittedName>
        <fullName evidence="1">Uncharacterized protein</fullName>
    </submittedName>
</protein>
<proteinExistence type="predicted"/>
<organism evidence="1 2">
    <name type="scientific">Agathobacter rectalis</name>
    <dbReference type="NCBI Taxonomy" id="39491"/>
    <lineage>
        <taxon>Bacteria</taxon>
        <taxon>Bacillati</taxon>
        <taxon>Bacillota</taxon>
        <taxon>Clostridia</taxon>
        <taxon>Lachnospirales</taxon>
        <taxon>Lachnospiraceae</taxon>
        <taxon>Agathobacter</taxon>
    </lineage>
</organism>
<sequence length="133" mass="15249">MELILQGWIGRNSEGNLGLAKEIDDYYKPITESIMNYFNYAYINKGLGEKITMISNANLCCWFSDEKCTLEEAQMNFDSYMLTGNLLTQGHYTGYSEWTITGFYIDELVIGGHDLKEEFGSHVGQYMHLILTD</sequence>
<dbReference type="EMBL" id="QRKN01000001">
    <property type="protein sequence ID" value="RHI25677.1"/>
    <property type="molecule type" value="Genomic_DNA"/>
</dbReference>
<accession>A0A414ZR20</accession>
<gene>
    <name evidence="1" type="ORF">DW172_03060</name>
</gene>
<evidence type="ECO:0000313" key="2">
    <source>
        <dbReference type="Proteomes" id="UP000285865"/>
    </source>
</evidence>
<dbReference type="AlphaFoldDB" id="A0A414ZR20"/>
<evidence type="ECO:0000313" key="1">
    <source>
        <dbReference type="EMBL" id="RHI25677.1"/>
    </source>
</evidence>